<feature type="domain" description="EGF-like" evidence="9">
    <location>
        <begin position="1527"/>
        <end position="1566"/>
    </location>
</feature>
<feature type="domain" description="EGF-like" evidence="9">
    <location>
        <begin position="771"/>
        <end position="807"/>
    </location>
</feature>
<comment type="caution">
    <text evidence="8">Lacks conserved residue(s) required for the propagation of feature annotation.</text>
</comment>
<dbReference type="PROSITE" id="PS01186">
    <property type="entry name" value="EGF_2"/>
    <property type="match status" value="8"/>
</dbReference>
<dbReference type="InterPro" id="IPR003410">
    <property type="entry name" value="HYR_dom"/>
</dbReference>
<feature type="domain" description="EGF-like" evidence="9">
    <location>
        <begin position="1003"/>
        <end position="1039"/>
    </location>
</feature>
<keyword evidence="5" id="KW-0677">Repeat</keyword>
<accession>A0A2G8JKN3</accession>
<feature type="domain" description="EGF-like" evidence="9">
    <location>
        <begin position="1812"/>
        <end position="1856"/>
    </location>
</feature>
<dbReference type="InterPro" id="IPR005018">
    <property type="entry name" value="DOMON_domain"/>
</dbReference>
<feature type="domain" description="HYR" evidence="10">
    <location>
        <begin position="1107"/>
        <end position="1188"/>
    </location>
</feature>
<feature type="domain" description="EGF-like" evidence="9">
    <location>
        <begin position="488"/>
        <end position="526"/>
    </location>
</feature>
<feature type="disulfide bond" evidence="8">
    <location>
        <begin position="396"/>
        <end position="405"/>
    </location>
</feature>
<feature type="domain" description="EGF-like" evidence="9">
    <location>
        <begin position="1673"/>
        <end position="1712"/>
    </location>
</feature>
<keyword evidence="13" id="KW-1185">Reference proteome</keyword>
<dbReference type="InterPro" id="IPR045266">
    <property type="entry name" value="DOH_DOMON"/>
</dbReference>
<feature type="disulfide bond" evidence="8">
    <location>
        <begin position="1794"/>
        <end position="1803"/>
    </location>
</feature>
<evidence type="ECO:0000256" key="8">
    <source>
        <dbReference type="PROSITE-ProRule" id="PRU00076"/>
    </source>
</evidence>
<feature type="disulfide bond" evidence="8">
    <location>
        <begin position="476"/>
        <end position="485"/>
    </location>
</feature>
<feature type="domain" description="EGF-like" evidence="9">
    <location>
        <begin position="920"/>
        <end position="958"/>
    </location>
</feature>
<proteinExistence type="predicted"/>
<dbReference type="Proteomes" id="UP000230750">
    <property type="component" value="Unassembled WGS sequence"/>
</dbReference>
<feature type="disulfide bond" evidence="8">
    <location>
        <begin position="1946"/>
        <end position="1955"/>
    </location>
</feature>
<feature type="disulfide bond" evidence="8">
    <location>
        <begin position="560"/>
        <end position="569"/>
    </location>
</feature>
<feature type="domain" description="EGF-like" evidence="9">
    <location>
        <begin position="881"/>
        <end position="918"/>
    </location>
</feature>
<feature type="disulfide bond" evidence="8">
    <location>
        <begin position="760"/>
        <end position="769"/>
    </location>
</feature>
<feature type="domain" description="EGF-like" evidence="9">
    <location>
        <begin position="370"/>
        <end position="406"/>
    </location>
</feature>
<dbReference type="PROSITE" id="PS00022">
    <property type="entry name" value="EGF_1"/>
    <property type="match status" value="17"/>
</dbReference>
<dbReference type="Gene3D" id="2.10.25.10">
    <property type="entry name" value="Laminin"/>
    <property type="match status" value="24"/>
</dbReference>
<feature type="domain" description="EGF-like" evidence="9">
    <location>
        <begin position="1920"/>
        <end position="1956"/>
    </location>
</feature>
<feature type="domain" description="EGF-like" evidence="9">
    <location>
        <begin position="650"/>
        <end position="688"/>
    </location>
</feature>
<dbReference type="SMART" id="SM00664">
    <property type="entry name" value="DoH"/>
    <property type="match status" value="1"/>
</dbReference>
<dbReference type="Pfam" id="PF25489">
    <property type="entry name" value="At5g54830"/>
    <property type="match status" value="1"/>
</dbReference>
<dbReference type="InterPro" id="IPR057443">
    <property type="entry name" value="At5g54830-like"/>
</dbReference>
<feature type="domain" description="EGF-like" evidence="9">
    <location>
        <begin position="450"/>
        <end position="486"/>
    </location>
</feature>
<evidence type="ECO:0000259" key="9">
    <source>
        <dbReference type="PROSITE" id="PS50026"/>
    </source>
</evidence>
<feature type="disulfide bond" evidence="8">
    <location>
        <begin position="1846"/>
        <end position="1855"/>
    </location>
</feature>
<feature type="domain" description="EGF-like" evidence="9">
    <location>
        <begin position="610"/>
        <end position="647"/>
    </location>
</feature>
<feature type="disulfide bond" evidence="8">
    <location>
        <begin position="516"/>
        <end position="525"/>
    </location>
</feature>
<sequence>MAFGVSGSSVETSMVGSDVTVAWISAATGQPMVVDYFLQAYSPCLAASGVGACPDDRLGGMDNATLISSQTRDGITYITYEKPLIGEAEFDRNIPTNRPVFISWAYGNINDDDLVTRHVTRTPGDLQINFIRQSSTCPAFVPTGTQPTTPVIPWTIPPINALSPFTFLAQIGPSGGARGVDGITGVVGWGIAWYINQALIPVITVSRGVQYTFVINGGNDPTVPAIYHPFYITDSPRGGYSQQTPAQQQSETIYAGPVSGPLCEYTTTTDPLVHSTFDTYRATLVQMCSQAGTNPGILRWTPDNNTPDLVYYQCYTHQYLGWRINVVGVAAGQPCDNQPCMNGGNCINTSPATFVCDCSGTGFTGVQCQTASPCTNSPCRNGGTCTVVGTGFQCTCASGFAGLTCQVTSLPCQSSPCQNGGFCTNRVLPTRFTCTCTQDFTGTFCEVPTTVSPCANSPCRNGGTCTVVGTGFQCTCASGFAGLTCQATSLPCQSSPCQNGGFCTKPCLSTRFTCTCTQDFTGTFCEVPTTVTLPVPCDLSPCLNGGSCTNVGTRNFQCDCRPMFTGPVCGDAALPCDSFPCQNAGACVNDGSVTGFRCICRPQFVGIFCELPACIPDPCLNGATCTLDDAGQPFCLCQNAFTGLRCEFFTSGFCVTSPCQNNGVCNNLANNMFLCDCSLTRFTGQLCDVPLFRPCDSNPCFNGGTCMDNADNRGYTCDCVNPFFGVICERTVLPCDSSPCLNGGVCQRSISDSTAFTCNCPASFRGDTCQEPACNPDPCLNGATCFTFPNFPVFCSCPDGFRGQFCENPDGPCGARPCLNGGYAPQTWHQLWVLPATVPTLASLEAPVHRNGGICNQDGNSVSCDCTGTGFTGPSCRQPVVSLQCTANSCQNGGRCFVTGNQLSCDCTGTGFTGTTCNQVDDRCLLNGPCLNGGRCTQVGGAVSCDCSNTGFTGELCDQVIFVSPCAANPCFNGGQCFDSTLGENGFFCDCSGTGARGITCQSAACTQSFCQNGGLCVELVSSISCDCTGTGFTGSNCEQKNSEQCSGHCAGGLGRSGGYRSNVAQTDGPGLSQGTYGLGATRINYTFQDGGGQTATCSFLITVELAVSTAPMVVNCPVDISQTVTNPLGTASVEWEDLIVTGDDVIQVAGPDQSQGNFPVGTTSVDYLFQDGQGRFVLCSFAVTVTVVVSAAPMVVNCPGDISRTVVNPTDVAFVDWEDLIVTGDNVSPILGPDLSQGNYPVGTQNIVYFFRDGQGRIVSCSFTVTVTVAEIPLPMVENCPADRMETVNSPLGSVTVDWADLIVTGQDVRQVFGPTVSRDVFSVGSRTIQYFFQDGLGRTTSCSFTVTVTTASPAPMVVNCPVDISQTVTNPLGTASVEWEDLMVTGDNVMQITGPALSQGNYGVGTANVEYLFQDGQGRIAVCSFTVTVTWILPMKDPGSLFTGCPGDITTTVLQGSGGSIVTWTPPTARDQSIQLLNNPRQPGSFFGVGVETVSYVYFENLVEQCQFTISVLEGCFRGDRCETVADACSNSQCQNGGTCQLYIGSCDQYFCQCPPCFTGTECQLRADACALTQCANGAVCTPVGTSCTEYSCQCQGCFTGPDCDQVLDACLNNPCQNGGICRPVAGSCTSYTCECQGCISGFNCELDVVNIDNLAPKVLIEQYPSNFELLFQPCQNQPCRNGGLCINDANSCTAYTCQCSQCFTGFQCELEILNPCVSGLPCNNGGTCIPSPVDGGCRAFNCICANGFGGPTCLEGMGSQVLTATDPCVSIPCRNGASCISRGAESYYCICRNGYRGNNCDDAIDGGSVQSSCFAGFCRNGGTCFDSSVSSQPLATFQYSCLCPTGFTGQGCMLQTSLAPFLDECGNLPVDYCGTNGFCRNLYQSTFADILPICDCAPALLVSFVTFLVSFLFFLKFADPCLTSPCRNGGQCMTFGLYFVCLCQRPFGGETCELLEGDTTPPTFLNCPTAPIVVRTNEGQAAVTWEELRFEDDSQLPVRVTSANTTPGAVYPVGTSFRAIINIEDVFGNAEVCSFLIQVLPNN</sequence>
<feature type="domain" description="EGF-like" evidence="9">
    <location>
        <begin position="962"/>
        <end position="1002"/>
    </location>
</feature>
<feature type="disulfide bond" evidence="8">
    <location>
        <begin position="1702"/>
        <end position="1711"/>
    </location>
</feature>
<evidence type="ECO:0000256" key="6">
    <source>
        <dbReference type="ARBA" id="ARBA00023157"/>
    </source>
</evidence>
<evidence type="ECO:0000313" key="13">
    <source>
        <dbReference type="Proteomes" id="UP000230750"/>
    </source>
</evidence>
<feature type="domain" description="EGF-like" evidence="9">
    <location>
        <begin position="533"/>
        <end position="570"/>
    </location>
</feature>
<organism evidence="12 13">
    <name type="scientific">Stichopus japonicus</name>
    <name type="common">Sea cucumber</name>
    <dbReference type="NCBI Taxonomy" id="307972"/>
    <lineage>
        <taxon>Eukaryota</taxon>
        <taxon>Metazoa</taxon>
        <taxon>Echinodermata</taxon>
        <taxon>Eleutherozoa</taxon>
        <taxon>Echinozoa</taxon>
        <taxon>Holothuroidea</taxon>
        <taxon>Aspidochirotacea</taxon>
        <taxon>Aspidochirotida</taxon>
        <taxon>Stichopodidae</taxon>
        <taxon>Apostichopus</taxon>
    </lineage>
</organism>
<evidence type="ECO:0000259" key="11">
    <source>
        <dbReference type="PROSITE" id="PS50836"/>
    </source>
</evidence>
<feature type="domain" description="EGF-like" evidence="9">
    <location>
        <begin position="572"/>
        <end position="607"/>
    </location>
</feature>
<evidence type="ECO:0000259" key="10">
    <source>
        <dbReference type="PROSITE" id="PS50825"/>
    </source>
</evidence>
<dbReference type="InterPro" id="IPR000742">
    <property type="entry name" value="EGF"/>
</dbReference>
<feature type="domain" description="HYR" evidence="10">
    <location>
        <begin position="1352"/>
        <end position="1433"/>
    </location>
</feature>
<dbReference type="Pfam" id="PF02494">
    <property type="entry name" value="HYR"/>
    <property type="match status" value="6"/>
</dbReference>
<feature type="disulfide bond" evidence="8">
    <location>
        <begin position="637"/>
        <end position="646"/>
    </location>
</feature>
<dbReference type="OrthoDB" id="406708at2759"/>
<dbReference type="FunFam" id="2.10.25.10:FF:000095">
    <property type="entry name" value="Notch, isoform B"/>
    <property type="match status" value="2"/>
</dbReference>
<feature type="disulfide bond" evidence="8">
    <location>
        <begin position="719"/>
        <end position="728"/>
    </location>
</feature>
<dbReference type="STRING" id="307972.A0A2G8JKN3"/>
<evidence type="ECO:0000256" key="2">
    <source>
        <dbReference type="ARBA" id="ARBA00022525"/>
    </source>
</evidence>
<reference evidence="12 13" key="1">
    <citation type="journal article" date="2017" name="PLoS Biol.">
        <title>The sea cucumber genome provides insights into morphological evolution and visceral regeneration.</title>
        <authorList>
            <person name="Zhang X."/>
            <person name="Sun L."/>
            <person name="Yuan J."/>
            <person name="Sun Y."/>
            <person name="Gao Y."/>
            <person name="Zhang L."/>
            <person name="Li S."/>
            <person name="Dai H."/>
            <person name="Hamel J.F."/>
            <person name="Liu C."/>
            <person name="Yu Y."/>
            <person name="Liu S."/>
            <person name="Lin W."/>
            <person name="Guo K."/>
            <person name="Jin S."/>
            <person name="Xu P."/>
            <person name="Storey K.B."/>
            <person name="Huan P."/>
            <person name="Zhang T."/>
            <person name="Zhou Y."/>
            <person name="Zhang J."/>
            <person name="Lin C."/>
            <person name="Li X."/>
            <person name="Xing L."/>
            <person name="Huo D."/>
            <person name="Sun M."/>
            <person name="Wang L."/>
            <person name="Mercier A."/>
            <person name="Li F."/>
            <person name="Yang H."/>
            <person name="Xiang J."/>
        </authorList>
    </citation>
    <scope>NUCLEOTIDE SEQUENCE [LARGE SCALE GENOMIC DNA]</scope>
    <source>
        <strain evidence="12">Shaxun</strain>
        <tissue evidence="12">Muscle</tissue>
    </source>
</reference>
<keyword evidence="7" id="KW-0325">Glycoprotein</keyword>
<dbReference type="PANTHER" id="PTHR24049:SF29">
    <property type="entry name" value="EGF-LIKE DOMAIN-CONTAINING PROTEIN"/>
    <property type="match status" value="1"/>
</dbReference>
<feature type="domain" description="HYR" evidence="10">
    <location>
        <begin position="1437"/>
        <end position="1516"/>
    </location>
</feature>
<dbReference type="CDD" id="cd00054">
    <property type="entry name" value="EGF_CA"/>
    <property type="match status" value="4"/>
</dbReference>
<dbReference type="PROSITE" id="PS50836">
    <property type="entry name" value="DOMON"/>
    <property type="match status" value="1"/>
</dbReference>
<evidence type="ECO:0000313" key="12">
    <source>
        <dbReference type="EMBL" id="PIK36269.1"/>
    </source>
</evidence>
<evidence type="ECO:0000256" key="4">
    <source>
        <dbReference type="ARBA" id="ARBA00022729"/>
    </source>
</evidence>
<evidence type="ECO:0000256" key="3">
    <source>
        <dbReference type="ARBA" id="ARBA00022536"/>
    </source>
</evidence>
<gene>
    <name evidence="12" type="ORF">BSL78_26896</name>
</gene>
<feature type="domain" description="HYR" evidence="10">
    <location>
        <begin position="1960"/>
        <end position="2044"/>
    </location>
</feature>
<dbReference type="EMBL" id="MRZV01001705">
    <property type="protein sequence ID" value="PIK36269.1"/>
    <property type="molecule type" value="Genomic_DNA"/>
</dbReference>
<dbReference type="SMART" id="SM00181">
    <property type="entry name" value="EGF"/>
    <property type="match status" value="25"/>
</dbReference>
<feature type="domain" description="EGF-like" evidence="9">
    <location>
        <begin position="331"/>
        <end position="369"/>
    </location>
</feature>
<feature type="disulfide bond" evidence="8">
    <location>
        <begin position="581"/>
        <end position="598"/>
    </location>
</feature>
<dbReference type="InterPro" id="IPR001881">
    <property type="entry name" value="EGF-like_Ca-bd_dom"/>
</dbReference>
<dbReference type="GO" id="GO:0007399">
    <property type="term" value="P:nervous system development"/>
    <property type="evidence" value="ECO:0007669"/>
    <property type="project" value="UniProtKB-ARBA"/>
</dbReference>
<feature type="domain" description="EGF-like" evidence="9">
    <location>
        <begin position="731"/>
        <end position="770"/>
    </location>
</feature>
<feature type="disulfide bond" evidence="8">
    <location>
        <begin position="1597"/>
        <end position="1606"/>
    </location>
</feature>
<feature type="domain" description="EGF-like" evidence="9">
    <location>
        <begin position="408"/>
        <end position="446"/>
    </location>
</feature>
<dbReference type="FunFam" id="2.10.25.10:FF:000045">
    <property type="entry name" value="Slit guidance ligand 2"/>
    <property type="match status" value="1"/>
</dbReference>
<name>A0A2G8JKN3_STIJA</name>
<feature type="domain" description="EGF-like" evidence="9">
    <location>
        <begin position="1609"/>
        <end position="1648"/>
    </location>
</feature>
<evidence type="ECO:0000256" key="5">
    <source>
        <dbReference type="ARBA" id="ARBA00022737"/>
    </source>
</evidence>
<feature type="domain" description="EGF-like" evidence="9">
    <location>
        <begin position="1767"/>
        <end position="1804"/>
    </location>
</feature>
<dbReference type="PROSITE" id="PS50026">
    <property type="entry name" value="EGF_3"/>
    <property type="match status" value="24"/>
</dbReference>
<evidence type="ECO:0000256" key="1">
    <source>
        <dbReference type="ARBA" id="ARBA00004613"/>
    </source>
</evidence>
<feature type="disulfide bond" evidence="8">
    <location>
        <begin position="1556"/>
        <end position="1565"/>
    </location>
</feature>
<dbReference type="GO" id="GO:0005576">
    <property type="term" value="C:extracellular region"/>
    <property type="evidence" value="ECO:0007669"/>
    <property type="project" value="UniProtKB-SubCell"/>
</dbReference>
<feature type="disulfide bond" evidence="8">
    <location>
        <begin position="797"/>
        <end position="806"/>
    </location>
</feature>
<feature type="disulfide bond" evidence="8">
    <location>
        <begin position="497"/>
        <end position="514"/>
    </location>
</feature>
<feature type="disulfide bond" evidence="8">
    <location>
        <begin position="700"/>
        <end position="717"/>
    </location>
</feature>
<dbReference type="GO" id="GO:0005509">
    <property type="term" value="F:calcium ion binding"/>
    <property type="evidence" value="ECO:0007669"/>
    <property type="project" value="InterPro"/>
</dbReference>
<dbReference type="Pfam" id="PF00008">
    <property type="entry name" value="EGF"/>
    <property type="match status" value="7"/>
</dbReference>
<feature type="domain" description="EGF-like" evidence="9">
    <location>
        <begin position="1715"/>
        <end position="1757"/>
    </location>
</feature>
<protein>
    <submittedName>
        <fullName evidence="12">Uncharacterized protein</fullName>
    </submittedName>
</protein>
<dbReference type="SMART" id="SM00179">
    <property type="entry name" value="EGF_CA"/>
    <property type="match status" value="14"/>
</dbReference>
<comment type="subcellular location">
    <subcellularLocation>
        <location evidence="1">Secreted</location>
    </subcellularLocation>
</comment>
<feature type="domain" description="EGF-like" evidence="9">
    <location>
        <begin position="1568"/>
        <end position="1607"/>
    </location>
</feature>
<keyword evidence="6 8" id="KW-1015">Disulfide bond</keyword>
<feature type="disulfide bond" evidence="8">
    <location>
        <begin position="436"/>
        <end position="445"/>
    </location>
</feature>
<keyword evidence="3 8" id="KW-0245">EGF-like domain</keyword>
<feature type="disulfide bond" evidence="8">
    <location>
        <begin position="1747"/>
        <end position="1756"/>
    </location>
</feature>
<feature type="domain" description="HYR" evidence="10">
    <location>
        <begin position="1189"/>
        <end position="1270"/>
    </location>
</feature>
<dbReference type="FunFam" id="2.10.25.10:FF:000255">
    <property type="entry name" value="Sushi, nidogen and EGF-like domains 1"/>
    <property type="match status" value="1"/>
</dbReference>
<dbReference type="InterPro" id="IPR051022">
    <property type="entry name" value="Notch_Cell-Fate_Det"/>
</dbReference>
<keyword evidence="4" id="KW-0732">Signal</keyword>
<feature type="domain" description="DOMON" evidence="11">
    <location>
        <begin position="1"/>
        <end position="107"/>
    </location>
</feature>
<keyword evidence="2" id="KW-0964">Secreted</keyword>
<feature type="domain" description="EGF-like" evidence="9">
    <location>
        <begin position="691"/>
        <end position="729"/>
    </location>
</feature>
<dbReference type="CDD" id="cd09631">
    <property type="entry name" value="DOMON_DOH"/>
    <property type="match status" value="1"/>
</dbReference>
<dbReference type="PROSITE" id="PS50825">
    <property type="entry name" value="HYR"/>
    <property type="match status" value="5"/>
</dbReference>
<feature type="disulfide bond" evidence="8">
    <location>
        <begin position="417"/>
        <end position="434"/>
    </location>
</feature>
<comment type="caution">
    <text evidence="12">The sequence shown here is derived from an EMBL/GenBank/DDBJ whole genome shotgun (WGS) entry which is preliminary data.</text>
</comment>
<dbReference type="PANTHER" id="PTHR24049">
    <property type="entry name" value="CRUMBS FAMILY MEMBER"/>
    <property type="match status" value="1"/>
</dbReference>
<evidence type="ECO:0000256" key="7">
    <source>
        <dbReference type="ARBA" id="ARBA00023180"/>
    </source>
</evidence>
<dbReference type="SUPFAM" id="SSF57196">
    <property type="entry name" value="EGF/Laminin"/>
    <property type="match status" value="18"/>
</dbReference>
<feature type="disulfide bond" evidence="8">
    <location>
        <begin position="1638"/>
        <end position="1647"/>
    </location>
</feature>